<feature type="domain" description="HAMP" evidence="10">
    <location>
        <begin position="363"/>
        <end position="415"/>
    </location>
</feature>
<feature type="region of interest" description="Disordered" evidence="7">
    <location>
        <begin position="644"/>
        <end position="693"/>
    </location>
</feature>
<accession>A0A2Z2P5G3</accession>
<feature type="compositionally biased region" description="Basic and acidic residues" evidence="7">
    <location>
        <begin position="679"/>
        <end position="693"/>
    </location>
</feature>
<dbReference type="RefSeq" id="WP_088921483.1">
    <property type="nucleotide sequence ID" value="NZ_CP018632.1"/>
</dbReference>
<keyword evidence="6" id="KW-0418">Kinase</keyword>
<dbReference type="InterPro" id="IPR036890">
    <property type="entry name" value="HATPase_C_sf"/>
</dbReference>
<name>A0A2Z2P5G3_9GAMM</name>
<evidence type="ECO:0000256" key="5">
    <source>
        <dbReference type="ARBA" id="ARBA00022679"/>
    </source>
</evidence>
<dbReference type="PROSITE" id="PS50885">
    <property type="entry name" value="HAMP"/>
    <property type="match status" value="1"/>
</dbReference>
<feature type="transmembrane region" description="Helical" evidence="8">
    <location>
        <begin position="339"/>
        <end position="361"/>
    </location>
</feature>
<dbReference type="SUPFAM" id="SSF158472">
    <property type="entry name" value="HAMP domain-like"/>
    <property type="match status" value="1"/>
</dbReference>
<dbReference type="SMART" id="SM00388">
    <property type="entry name" value="HisKA"/>
    <property type="match status" value="1"/>
</dbReference>
<comment type="subcellular location">
    <subcellularLocation>
        <location evidence="2">Membrane</location>
    </subcellularLocation>
</comment>
<protein>
    <recommendedName>
        <fullName evidence="3">histidine kinase</fullName>
        <ecNumber evidence="3">2.7.13.3</ecNumber>
    </recommendedName>
</protein>
<dbReference type="Pfam" id="PF02518">
    <property type="entry name" value="HATPase_c"/>
    <property type="match status" value="1"/>
</dbReference>
<evidence type="ECO:0000256" key="6">
    <source>
        <dbReference type="ARBA" id="ARBA00022777"/>
    </source>
</evidence>
<gene>
    <name evidence="11" type="primary">cph1_11</name>
    <name evidence="11" type="ORF">IMCC3135_33480</name>
</gene>
<keyword evidence="12" id="KW-1185">Reference proteome</keyword>
<evidence type="ECO:0000256" key="8">
    <source>
        <dbReference type="SAM" id="Phobius"/>
    </source>
</evidence>
<dbReference type="InterPro" id="IPR005467">
    <property type="entry name" value="His_kinase_dom"/>
</dbReference>
<evidence type="ECO:0000313" key="12">
    <source>
        <dbReference type="Proteomes" id="UP000250079"/>
    </source>
</evidence>
<dbReference type="Gene3D" id="1.10.287.130">
    <property type="match status" value="1"/>
</dbReference>
<dbReference type="InterPro" id="IPR036097">
    <property type="entry name" value="HisK_dim/P_sf"/>
</dbReference>
<dbReference type="CDD" id="cd06225">
    <property type="entry name" value="HAMP"/>
    <property type="match status" value="1"/>
</dbReference>
<dbReference type="SMART" id="SM00387">
    <property type="entry name" value="HATPase_c"/>
    <property type="match status" value="1"/>
</dbReference>
<dbReference type="Gene3D" id="3.30.565.10">
    <property type="entry name" value="Histidine kinase-like ATPase, C-terminal domain"/>
    <property type="match status" value="1"/>
</dbReference>
<dbReference type="CDD" id="cd00075">
    <property type="entry name" value="HATPase"/>
    <property type="match status" value="1"/>
</dbReference>
<evidence type="ECO:0000256" key="7">
    <source>
        <dbReference type="SAM" id="MobiDB-lite"/>
    </source>
</evidence>
<dbReference type="CDD" id="cd00082">
    <property type="entry name" value="HisKA"/>
    <property type="match status" value="1"/>
</dbReference>
<comment type="catalytic activity">
    <reaction evidence="1">
        <text>ATP + protein L-histidine = ADP + protein N-phospho-L-histidine.</text>
        <dbReference type="EC" id="2.7.13.3"/>
    </reaction>
</comment>
<evidence type="ECO:0000259" key="10">
    <source>
        <dbReference type="PROSITE" id="PS50885"/>
    </source>
</evidence>
<evidence type="ECO:0000256" key="3">
    <source>
        <dbReference type="ARBA" id="ARBA00012438"/>
    </source>
</evidence>
<dbReference type="EMBL" id="CP018632">
    <property type="protein sequence ID" value="ASJ76740.1"/>
    <property type="molecule type" value="Genomic_DNA"/>
</dbReference>
<feature type="domain" description="Histidine kinase" evidence="9">
    <location>
        <begin position="426"/>
        <end position="638"/>
    </location>
</feature>
<keyword evidence="4" id="KW-0597">Phosphoprotein</keyword>
<evidence type="ECO:0000256" key="1">
    <source>
        <dbReference type="ARBA" id="ARBA00000085"/>
    </source>
</evidence>
<dbReference type="InterPro" id="IPR004358">
    <property type="entry name" value="Sig_transdc_His_kin-like_C"/>
</dbReference>
<sequence length="693" mass="75913">MLKLSQLMSMSGQIVFRLRLVFLCILLALALAGALGGYQLSYLVNSQENAIQRAVPSLVTAHELQSELASVLELKERLRQTESVAVLTRLDNRIQLLLQSLRSRVNQGVTASTPEPNSPLSTIGAGLSVLDQLLTDSVPLRAKLIGGHTRLREQRQMLVDLRTQFEYRIEPRVIEAAFVLSEALDNPEPLSVTVRDSIKAQVVAQKSLSELSFRVMAVIDLAEQMSFQVGSSVSAEGAADLQFRLRNVAQILASLENDPFRRQLALVLRQLHDLIQGKEGLIAQLDELQSVESSLDTLLANQSAVVKSVSLNVDKLVIAANSDIDASSRAFSDALSQTLTLLLIASLLITVIIVWVSYQVVERQIGRRMTKLTSAVLDIAGGDTQRVVAIEGNDEIGKMASSLEVFKDNACRLRETSAEMEQFVYAAAHDLRSPLRVIESLAQWTIEDGEDLPEDCLENLHKILQRAQRLSALQSDLLDYSRAGQVKESLEMLDLSAMVSELAELIDPEGCFSIQMVGDMPGVTTYATPLRQVVLNLLTNAIKHHDKDHGKIEVRVQLSGERMNLSVQDDGAGIEPCFQAQIFELFNTLKSKDEVEGSGLGLALILKLVTRYGGKVQVESDPDAARGATFAFDWPVQSILQRKPGGAGKQAAQLEDGPRIPFANSELANPPLNGLPADKTSDEDKDVSWREAS</sequence>
<dbReference type="EC" id="2.7.13.3" evidence="3"/>
<dbReference type="Proteomes" id="UP000250079">
    <property type="component" value="Chromosome"/>
</dbReference>
<dbReference type="PANTHER" id="PTHR42878:SF15">
    <property type="entry name" value="BACTERIOPHYTOCHROME"/>
    <property type="match status" value="1"/>
</dbReference>
<evidence type="ECO:0000256" key="4">
    <source>
        <dbReference type="ARBA" id="ARBA00022553"/>
    </source>
</evidence>
<keyword evidence="5 11" id="KW-0808">Transferase</keyword>
<dbReference type="GO" id="GO:0000155">
    <property type="term" value="F:phosphorelay sensor kinase activity"/>
    <property type="evidence" value="ECO:0007669"/>
    <property type="project" value="InterPro"/>
</dbReference>
<dbReference type="PROSITE" id="PS50109">
    <property type="entry name" value="HIS_KIN"/>
    <property type="match status" value="1"/>
</dbReference>
<proteinExistence type="predicted"/>
<dbReference type="PANTHER" id="PTHR42878">
    <property type="entry name" value="TWO-COMPONENT HISTIDINE KINASE"/>
    <property type="match status" value="1"/>
</dbReference>
<dbReference type="KEGG" id="gai:IMCC3135_33480"/>
<dbReference type="PRINTS" id="PR00344">
    <property type="entry name" value="BCTRLSENSOR"/>
</dbReference>
<evidence type="ECO:0000256" key="2">
    <source>
        <dbReference type="ARBA" id="ARBA00004370"/>
    </source>
</evidence>
<dbReference type="OrthoDB" id="7051794at2"/>
<keyword evidence="8" id="KW-0472">Membrane</keyword>
<dbReference type="InterPro" id="IPR003594">
    <property type="entry name" value="HATPase_dom"/>
</dbReference>
<dbReference type="Pfam" id="PF00672">
    <property type="entry name" value="HAMP"/>
    <property type="match status" value="1"/>
</dbReference>
<evidence type="ECO:0000313" key="11">
    <source>
        <dbReference type="EMBL" id="ASJ76740.1"/>
    </source>
</evidence>
<organism evidence="11 12">
    <name type="scientific">Granulosicoccus antarcticus IMCC3135</name>
    <dbReference type="NCBI Taxonomy" id="1192854"/>
    <lineage>
        <taxon>Bacteria</taxon>
        <taxon>Pseudomonadati</taxon>
        <taxon>Pseudomonadota</taxon>
        <taxon>Gammaproteobacteria</taxon>
        <taxon>Chromatiales</taxon>
        <taxon>Granulosicoccaceae</taxon>
        <taxon>Granulosicoccus</taxon>
    </lineage>
</organism>
<dbReference type="InterPro" id="IPR050351">
    <property type="entry name" value="BphY/WalK/GraS-like"/>
</dbReference>
<dbReference type="Gene3D" id="6.10.340.10">
    <property type="match status" value="1"/>
</dbReference>
<keyword evidence="8" id="KW-1133">Transmembrane helix</keyword>
<dbReference type="Pfam" id="PF00512">
    <property type="entry name" value="HisKA"/>
    <property type="match status" value="1"/>
</dbReference>
<dbReference type="GO" id="GO:0030295">
    <property type="term" value="F:protein kinase activator activity"/>
    <property type="evidence" value="ECO:0007669"/>
    <property type="project" value="TreeGrafter"/>
</dbReference>
<evidence type="ECO:0000259" key="9">
    <source>
        <dbReference type="PROSITE" id="PS50109"/>
    </source>
</evidence>
<dbReference type="SUPFAM" id="SSF47384">
    <property type="entry name" value="Homodimeric domain of signal transducing histidine kinase"/>
    <property type="match status" value="1"/>
</dbReference>
<keyword evidence="8" id="KW-0812">Transmembrane</keyword>
<dbReference type="SUPFAM" id="SSF55874">
    <property type="entry name" value="ATPase domain of HSP90 chaperone/DNA topoisomerase II/histidine kinase"/>
    <property type="match status" value="1"/>
</dbReference>
<dbReference type="AlphaFoldDB" id="A0A2Z2P5G3"/>
<dbReference type="SMART" id="SM00304">
    <property type="entry name" value="HAMP"/>
    <property type="match status" value="1"/>
</dbReference>
<dbReference type="GO" id="GO:0016020">
    <property type="term" value="C:membrane"/>
    <property type="evidence" value="ECO:0007669"/>
    <property type="project" value="UniProtKB-SubCell"/>
</dbReference>
<dbReference type="GO" id="GO:0007234">
    <property type="term" value="P:osmosensory signaling via phosphorelay pathway"/>
    <property type="evidence" value="ECO:0007669"/>
    <property type="project" value="TreeGrafter"/>
</dbReference>
<dbReference type="InterPro" id="IPR003661">
    <property type="entry name" value="HisK_dim/P_dom"/>
</dbReference>
<reference evidence="11 12" key="1">
    <citation type="submission" date="2016-12" db="EMBL/GenBank/DDBJ databases">
        <authorList>
            <person name="Song W.-J."/>
            <person name="Kurnit D.M."/>
        </authorList>
    </citation>
    <scope>NUCLEOTIDE SEQUENCE [LARGE SCALE GENOMIC DNA]</scope>
    <source>
        <strain evidence="11 12">IMCC3135</strain>
    </source>
</reference>
<dbReference type="InterPro" id="IPR003660">
    <property type="entry name" value="HAMP_dom"/>
</dbReference>
<dbReference type="GO" id="GO:0000156">
    <property type="term" value="F:phosphorelay response regulator activity"/>
    <property type="evidence" value="ECO:0007669"/>
    <property type="project" value="TreeGrafter"/>
</dbReference>